<proteinExistence type="inferred from homology"/>
<feature type="domain" description="Flavin reductase like" evidence="5">
    <location>
        <begin position="20"/>
        <end position="171"/>
    </location>
</feature>
<evidence type="ECO:0000259" key="5">
    <source>
        <dbReference type="SMART" id="SM00903"/>
    </source>
</evidence>
<evidence type="ECO:0000256" key="1">
    <source>
        <dbReference type="ARBA" id="ARBA00001917"/>
    </source>
</evidence>
<dbReference type="EC" id="1.5.1.-" evidence="6"/>
<protein>
    <submittedName>
        <fullName evidence="6">Flavin reductase family protein</fullName>
        <ecNumber evidence="6">1.5.1.-</ecNumber>
    </submittedName>
</protein>
<evidence type="ECO:0000256" key="3">
    <source>
        <dbReference type="ARBA" id="ARBA00022643"/>
    </source>
</evidence>
<keyword evidence="3" id="KW-0288">FMN</keyword>
<dbReference type="Pfam" id="PF01613">
    <property type="entry name" value="Flavin_Reduct"/>
    <property type="match status" value="1"/>
</dbReference>
<comment type="caution">
    <text evidence="6">The sequence shown here is derived from an EMBL/GenBank/DDBJ whole genome shotgun (WGS) entry which is preliminary data.</text>
</comment>
<dbReference type="EMBL" id="JBHUMZ010000024">
    <property type="protein sequence ID" value="MFD2639397.1"/>
    <property type="molecule type" value="Genomic_DNA"/>
</dbReference>
<dbReference type="PANTHER" id="PTHR33798:SF5">
    <property type="entry name" value="FLAVIN REDUCTASE LIKE DOMAIN-CONTAINING PROTEIN"/>
    <property type="match status" value="1"/>
</dbReference>
<name>A0ABW5QBU2_9BACI</name>
<dbReference type="Proteomes" id="UP001597452">
    <property type="component" value="Unassembled WGS sequence"/>
</dbReference>
<comment type="similarity">
    <text evidence="4">Belongs to the flavoredoxin family.</text>
</comment>
<evidence type="ECO:0000256" key="2">
    <source>
        <dbReference type="ARBA" id="ARBA00022630"/>
    </source>
</evidence>
<evidence type="ECO:0000313" key="7">
    <source>
        <dbReference type="Proteomes" id="UP001597452"/>
    </source>
</evidence>
<reference evidence="7" key="1">
    <citation type="journal article" date="2019" name="Int. J. Syst. Evol. Microbiol.">
        <title>The Global Catalogue of Microorganisms (GCM) 10K type strain sequencing project: providing services to taxonomists for standard genome sequencing and annotation.</title>
        <authorList>
            <consortium name="The Broad Institute Genomics Platform"/>
            <consortium name="The Broad Institute Genome Sequencing Center for Infectious Disease"/>
            <person name="Wu L."/>
            <person name="Ma J."/>
        </authorList>
    </citation>
    <scope>NUCLEOTIDE SEQUENCE [LARGE SCALE GENOMIC DNA]</scope>
    <source>
        <strain evidence="7">TISTR 1571</strain>
    </source>
</reference>
<dbReference type="InterPro" id="IPR002563">
    <property type="entry name" value="Flavin_Rdtase-like_dom"/>
</dbReference>
<dbReference type="SUPFAM" id="SSF50475">
    <property type="entry name" value="FMN-binding split barrel"/>
    <property type="match status" value="1"/>
</dbReference>
<dbReference type="PANTHER" id="PTHR33798">
    <property type="entry name" value="FLAVOPROTEIN OXYGENASE"/>
    <property type="match status" value="1"/>
</dbReference>
<gene>
    <name evidence="6" type="ORF">ACFSW4_11005</name>
</gene>
<dbReference type="InterPro" id="IPR012349">
    <property type="entry name" value="Split_barrel_FMN-bd"/>
</dbReference>
<dbReference type="GO" id="GO:0016491">
    <property type="term" value="F:oxidoreductase activity"/>
    <property type="evidence" value="ECO:0007669"/>
    <property type="project" value="UniProtKB-KW"/>
</dbReference>
<keyword evidence="6" id="KW-0560">Oxidoreductase</keyword>
<accession>A0ABW5QBU2</accession>
<keyword evidence="7" id="KW-1185">Reference proteome</keyword>
<dbReference type="SMART" id="SM00903">
    <property type="entry name" value="Flavin_Reduct"/>
    <property type="match status" value="1"/>
</dbReference>
<comment type="cofactor">
    <cofactor evidence="1">
        <name>FMN</name>
        <dbReference type="ChEBI" id="CHEBI:58210"/>
    </cofactor>
</comment>
<dbReference type="RefSeq" id="WP_377329282.1">
    <property type="nucleotide sequence ID" value="NZ_JBHUMZ010000024.1"/>
</dbReference>
<organism evidence="6 7">
    <name type="scientific">Piscibacillus salipiscarius</name>
    <dbReference type="NCBI Taxonomy" id="299480"/>
    <lineage>
        <taxon>Bacteria</taxon>
        <taxon>Bacillati</taxon>
        <taxon>Bacillota</taxon>
        <taxon>Bacilli</taxon>
        <taxon>Bacillales</taxon>
        <taxon>Bacillaceae</taxon>
        <taxon>Piscibacillus</taxon>
    </lineage>
</organism>
<evidence type="ECO:0000256" key="4">
    <source>
        <dbReference type="ARBA" id="ARBA00038054"/>
    </source>
</evidence>
<evidence type="ECO:0000313" key="6">
    <source>
        <dbReference type="EMBL" id="MFD2639397.1"/>
    </source>
</evidence>
<dbReference type="Gene3D" id="2.30.110.10">
    <property type="entry name" value="Electron Transport, Fmn-binding Protein, Chain A"/>
    <property type="match status" value="1"/>
</dbReference>
<keyword evidence="2" id="KW-0285">Flavoprotein</keyword>
<sequence length="206" mass="23101">MKSINPKELSKKDNYKLLSGSVIPRPIAFVTSMNEHGTLNAAPFSFFNMVAGTPPLIVLSVGRIRGEIAKHTGKNILQNKEFVVHILDMDLLKKMNQTSAPYEENISEIDRVGFSPIESSDIKVPGVKEAKIRLECKLFQHVPLEEEGKCYNDLFIGKVVRYHIDESIYDDGRVLAEQLNPIARLAGPNYAGLSENIYLERPTDTE</sequence>